<dbReference type="SMART" id="SM01402">
    <property type="entry name" value="Ribosomal_S27"/>
    <property type="match status" value="1"/>
</dbReference>
<evidence type="ECO:0000256" key="1">
    <source>
        <dbReference type="ARBA" id="ARBA00022723"/>
    </source>
</evidence>
<sequence>MSSRTTCSSVTRSVSTPRTTQTSKRRKPKMARYDLYGDDGSVEGEQCPRCGDTFLADHGDRQHCGQCGYTEWA</sequence>
<evidence type="ECO:0000313" key="9">
    <source>
        <dbReference type="EMBL" id="THE63816.1"/>
    </source>
</evidence>
<dbReference type="SUPFAM" id="SSF57829">
    <property type="entry name" value="Zn-binding ribosomal proteins"/>
    <property type="match status" value="1"/>
</dbReference>
<feature type="region of interest" description="Disordered" evidence="7">
    <location>
        <begin position="1"/>
        <end position="38"/>
    </location>
</feature>
<dbReference type="InterPro" id="IPR002906">
    <property type="entry name" value="Ribosomal_eS31"/>
</dbReference>
<accession>A0A4S3TIN2</accession>
<evidence type="ECO:0000256" key="5">
    <source>
        <dbReference type="ARBA" id="ARBA00023274"/>
    </source>
</evidence>
<evidence type="ECO:0000256" key="2">
    <source>
        <dbReference type="ARBA" id="ARBA00022771"/>
    </source>
</evidence>
<dbReference type="AlphaFoldDB" id="A0A4S3TIN2"/>
<evidence type="ECO:0000259" key="8">
    <source>
        <dbReference type="SMART" id="SM01402"/>
    </source>
</evidence>
<organism evidence="9 10">
    <name type="scientific">Salinadaptatus halalkaliphilus</name>
    <dbReference type="NCBI Taxonomy" id="2419781"/>
    <lineage>
        <taxon>Archaea</taxon>
        <taxon>Methanobacteriati</taxon>
        <taxon>Methanobacteriota</taxon>
        <taxon>Stenosarchaea group</taxon>
        <taxon>Halobacteria</taxon>
        <taxon>Halobacteriales</taxon>
        <taxon>Natrialbaceae</taxon>
        <taxon>Salinadaptatus</taxon>
    </lineage>
</organism>
<dbReference type="EMBL" id="RBZW01000055">
    <property type="protein sequence ID" value="THE63816.1"/>
    <property type="molecule type" value="Genomic_DNA"/>
</dbReference>
<name>A0A4S3TIN2_9EURY</name>
<keyword evidence="1 6" id="KW-0479">Metal-binding</keyword>
<comment type="caution">
    <text evidence="9">The sequence shown here is derived from an EMBL/GenBank/DDBJ whole genome shotgun (WGS) entry which is preliminary data.</text>
</comment>
<dbReference type="OrthoDB" id="25142at2157"/>
<feature type="domain" description="Small ribosomal subunit protein eS31" evidence="8">
    <location>
        <begin position="32"/>
        <end position="70"/>
    </location>
</feature>
<feature type="binding site" evidence="6">
    <location>
        <position position="67"/>
    </location>
    <ligand>
        <name>Zn(2+)</name>
        <dbReference type="ChEBI" id="CHEBI:29105"/>
    </ligand>
</feature>
<keyword evidence="2 6" id="KW-0863">Zinc-finger</keyword>
<feature type="binding site" evidence="6">
    <location>
        <position position="64"/>
    </location>
    <ligand>
        <name>Zn(2+)</name>
        <dbReference type="ChEBI" id="CHEBI:29105"/>
    </ligand>
</feature>
<comment type="cofactor">
    <cofactor evidence="6">
        <name>Zn(2+)</name>
        <dbReference type="ChEBI" id="CHEBI:29105"/>
    </cofactor>
    <text evidence="6">Binds 1 zinc ion per subunit.</text>
</comment>
<dbReference type="GO" id="GO:1990904">
    <property type="term" value="C:ribonucleoprotein complex"/>
    <property type="evidence" value="ECO:0007669"/>
    <property type="project" value="UniProtKB-KW"/>
</dbReference>
<feature type="zinc finger region" description="C4-type" evidence="6">
    <location>
        <begin position="47"/>
        <end position="67"/>
    </location>
</feature>
<evidence type="ECO:0000313" key="10">
    <source>
        <dbReference type="Proteomes" id="UP000318864"/>
    </source>
</evidence>
<reference evidence="9 10" key="1">
    <citation type="submission" date="2018-10" db="EMBL/GenBank/DDBJ databases">
        <title>Natronolimnobius sp. XQ-INN 246 isolated from Inner Mongolia Autonomous Region of China.</title>
        <authorList>
            <person name="Xue Q."/>
        </authorList>
    </citation>
    <scope>NUCLEOTIDE SEQUENCE [LARGE SCALE GENOMIC DNA]</scope>
    <source>
        <strain evidence="9 10">XQ-INN 246</strain>
    </source>
</reference>
<dbReference type="GO" id="GO:0008270">
    <property type="term" value="F:zinc ion binding"/>
    <property type="evidence" value="ECO:0007669"/>
    <property type="project" value="UniProtKB-UniRule"/>
</dbReference>
<evidence type="ECO:0000256" key="6">
    <source>
        <dbReference type="HAMAP-Rule" id="MF_00777"/>
    </source>
</evidence>
<keyword evidence="3 6" id="KW-0862">Zinc</keyword>
<dbReference type="Proteomes" id="UP000318864">
    <property type="component" value="Unassembled WGS sequence"/>
</dbReference>
<gene>
    <name evidence="6" type="primary">rps27ae</name>
    <name evidence="9" type="ORF">D8Y22_15875</name>
</gene>
<dbReference type="Gene3D" id="6.20.50.180">
    <property type="match status" value="1"/>
</dbReference>
<feature type="compositionally biased region" description="Low complexity" evidence="7">
    <location>
        <begin position="1"/>
        <end position="22"/>
    </location>
</feature>
<keyword evidence="4 6" id="KW-0689">Ribosomal protein</keyword>
<comment type="similarity">
    <text evidence="6">Belongs to the eukaryotic ribosomal protein eS31 family.</text>
</comment>
<keyword evidence="5 6" id="KW-0687">Ribonucleoprotein</keyword>
<evidence type="ECO:0000256" key="7">
    <source>
        <dbReference type="SAM" id="MobiDB-lite"/>
    </source>
</evidence>
<dbReference type="GO" id="GO:0006412">
    <property type="term" value="P:translation"/>
    <property type="evidence" value="ECO:0007669"/>
    <property type="project" value="UniProtKB-UniRule"/>
</dbReference>
<dbReference type="InterPro" id="IPR011332">
    <property type="entry name" value="Ribosomal_zn-bd"/>
</dbReference>
<dbReference type="InterPro" id="IPR022845">
    <property type="entry name" value="Ribosomal_eS31_arc"/>
</dbReference>
<proteinExistence type="inferred from homology"/>
<dbReference type="Pfam" id="PF01599">
    <property type="entry name" value="Ribosomal_S27"/>
    <property type="match status" value="1"/>
</dbReference>
<dbReference type="GO" id="GO:0005840">
    <property type="term" value="C:ribosome"/>
    <property type="evidence" value="ECO:0007669"/>
    <property type="project" value="UniProtKB-KW"/>
</dbReference>
<feature type="binding site" evidence="6">
    <location>
        <position position="47"/>
    </location>
    <ligand>
        <name>Zn(2+)</name>
        <dbReference type="ChEBI" id="CHEBI:29105"/>
    </ligand>
</feature>
<dbReference type="NCBIfam" id="NF001669">
    <property type="entry name" value="PRK00432.1"/>
    <property type="match status" value="1"/>
</dbReference>
<evidence type="ECO:0000256" key="4">
    <source>
        <dbReference type="ARBA" id="ARBA00022980"/>
    </source>
</evidence>
<dbReference type="HAMAP" id="MF_00777">
    <property type="entry name" value="Ribosomal_eS31"/>
    <property type="match status" value="1"/>
</dbReference>
<comment type="subunit">
    <text evidence="6">Part of the 30S ribosomal subunit.</text>
</comment>
<evidence type="ECO:0000256" key="3">
    <source>
        <dbReference type="ARBA" id="ARBA00022833"/>
    </source>
</evidence>
<keyword evidence="10" id="KW-1185">Reference proteome</keyword>
<feature type="binding site" evidence="6">
    <location>
        <position position="50"/>
    </location>
    <ligand>
        <name>Zn(2+)</name>
        <dbReference type="ChEBI" id="CHEBI:29105"/>
    </ligand>
</feature>
<protein>
    <recommendedName>
        <fullName evidence="6">Small ribosomal subunit protein eS31</fullName>
    </recommendedName>
</protein>
<dbReference type="GO" id="GO:0003735">
    <property type="term" value="F:structural constituent of ribosome"/>
    <property type="evidence" value="ECO:0007669"/>
    <property type="project" value="InterPro"/>
</dbReference>